<evidence type="ECO:0000313" key="3">
    <source>
        <dbReference type="EMBL" id="KAF7731649.1"/>
    </source>
</evidence>
<organism evidence="3 4">
    <name type="scientific">Apophysomyces ossiformis</name>
    <dbReference type="NCBI Taxonomy" id="679940"/>
    <lineage>
        <taxon>Eukaryota</taxon>
        <taxon>Fungi</taxon>
        <taxon>Fungi incertae sedis</taxon>
        <taxon>Mucoromycota</taxon>
        <taxon>Mucoromycotina</taxon>
        <taxon>Mucoromycetes</taxon>
        <taxon>Mucorales</taxon>
        <taxon>Mucorineae</taxon>
        <taxon>Mucoraceae</taxon>
        <taxon>Apophysomyces</taxon>
    </lineage>
</organism>
<protein>
    <recommendedName>
        <fullName evidence="2">Carbohydrate kinase PfkB domain-containing protein</fullName>
    </recommendedName>
</protein>
<name>A0A8H7ESP2_9FUNG</name>
<dbReference type="InterPro" id="IPR011611">
    <property type="entry name" value="PfkB_dom"/>
</dbReference>
<dbReference type="AlphaFoldDB" id="A0A8H7ESP2"/>
<dbReference type="InterPro" id="IPR029056">
    <property type="entry name" value="Ribokinase-like"/>
</dbReference>
<dbReference type="Pfam" id="PF00294">
    <property type="entry name" value="PfkB"/>
    <property type="match status" value="1"/>
</dbReference>
<keyword evidence="4" id="KW-1185">Reference proteome</keyword>
<evidence type="ECO:0000313" key="4">
    <source>
        <dbReference type="Proteomes" id="UP000605846"/>
    </source>
</evidence>
<reference evidence="3" key="1">
    <citation type="submission" date="2020-01" db="EMBL/GenBank/DDBJ databases">
        <title>Genome Sequencing of Three Apophysomyces-Like Fungal Strains Confirms a Novel Fungal Genus in the Mucoromycota with divergent Burkholderia-like Endosymbiotic Bacteria.</title>
        <authorList>
            <person name="Stajich J.E."/>
            <person name="Macias A.M."/>
            <person name="Carter-House D."/>
            <person name="Lovett B."/>
            <person name="Kasson L.R."/>
            <person name="Berry K."/>
            <person name="Grigoriev I."/>
            <person name="Chang Y."/>
            <person name="Spatafora J."/>
            <person name="Kasson M.T."/>
        </authorList>
    </citation>
    <scope>NUCLEOTIDE SEQUENCE</scope>
    <source>
        <strain evidence="3">NRRL A-21654</strain>
    </source>
</reference>
<proteinExistence type="predicted"/>
<gene>
    <name evidence="3" type="ORF">EC973_008819</name>
</gene>
<comment type="caution">
    <text evidence="3">The sequence shown here is derived from an EMBL/GenBank/DDBJ whole genome shotgun (WGS) entry which is preliminary data.</text>
</comment>
<dbReference type="OrthoDB" id="497927at2759"/>
<feature type="domain" description="Carbohydrate kinase PfkB" evidence="2">
    <location>
        <begin position="174"/>
        <end position="299"/>
    </location>
</feature>
<dbReference type="SUPFAM" id="SSF53613">
    <property type="entry name" value="Ribokinase-like"/>
    <property type="match status" value="1"/>
</dbReference>
<dbReference type="PANTHER" id="PTHR47098">
    <property type="entry name" value="PROTEIN MAK32"/>
    <property type="match status" value="1"/>
</dbReference>
<accession>A0A8H7ESP2</accession>
<sequence>MVLPVYSSTGGLIIDDIRYQDGTEERDVLGGAGVYAIYGMRLWHPSVRSNAIGYIVQQGFDHPRAMTKQLESLGLSLIPYDHADKHTTRGWNYFGPDDHRDFEYQYPIIHTVPAHFPDAWIQSVRMLHIISSPARAISIVRAWRERESSNSQSDTLTPTQFIWEPVPWSCLAEEWEAFREAASYIDVVSPNHEEAASLLGASAADQIPAEECAQRLREATHKVVVIRTGKKGCCVATKDQMQWVPAYWEQMDHVRDVTGAGNTFCGGFAVGWVESRQDPVEACLYGSVSASFAVEQIGTPRYQPPSGAEEEEQWNDGPSPQERLQQLRLRMNSEKRIE</sequence>
<dbReference type="PANTHER" id="PTHR47098:SF2">
    <property type="entry name" value="PROTEIN MAK32"/>
    <property type="match status" value="1"/>
</dbReference>
<evidence type="ECO:0000256" key="1">
    <source>
        <dbReference type="SAM" id="MobiDB-lite"/>
    </source>
</evidence>
<dbReference type="EMBL" id="JABAYA010000008">
    <property type="protein sequence ID" value="KAF7731649.1"/>
    <property type="molecule type" value="Genomic_DNA"/>
</dbReference>
<evidence type="ECO:0000259" key="2">
    <source>
        <dbReference type="Pfam" id="PF00294"/>
    </source>
</evidence>
<dbReference type="Gene3D" id="3.40.1190.20">
    <property type="match status" value="1"/>
</dbReference>
<feature type="region of interest" description="Disordered" evidence="1">
    <location>
        <begin position="296"/>
        <end position="338"/>
    </location>
</feature>
<dbReference type="Proteomes" id="UP000605846">
    <property type="component" value="Unassembled WGS sequence"/>
</dbReference>